<proteinExistence type="predicted"/>
<name>A0A844GI95_9FIRM</name>
<keyword evidence="1" id="KW-0805">Transcription regulation</keyword>
<evidence type="ECO:0000256" key="3">
    <source>
        <dbReference type="ARBA" id="ARBA00023163"/>
    </source>
</evidence>
<gene>
    <name evidence="5" type="ORF">GKZ57_00585</name>
</gene>
<feature type="domain" description="HTH marR-type" evidence="4">
    <location>
        <begin position="1"/>
        <end position="138"/>
    </location>
</feature>
<evidence type="ECO:0000256" key="1">
    <source>
        <dbReference type="ARBA" id="ARBA00023015"/>
    </source>
</evidence>
<evidence type="ECO:0000256" key="2">
    <source>
        <dbReference type="ARBA" id="ARBA00023125"/>
    </source>
</evidence>
<dbReference type="PANTHER" id="PTHR42756:SF1">
    <property type="entry name" value="TRANSCRIPTIONAL REPRESSOR OF EMRAB OPERON"/>
    <property type="match status" value="1"/>
</dbReference>
<dbReference type="InterPro" id="IPR036388">
    <property type="entry name" value="WH-like_DNA-bd_sf"/>
</dbReference>
<dbReference type="Proteomes" id="UP000437824">
    <property type="component" value="Unassembled WGS sequence"/>
</dbReference>
<protein>
    <submittedName>
        <fullName evidence="5">MarR family transcriptional regulator</fullName>
    </submittedName>
</protein>
<accession>A0A844GI95</accession>
<dbReference type="SUPFAM" id="SSF46785">
    <property type="entry name" value="Winged helix' DNA-binding domain"/>
    <property type="match status" value="1"/>
</dbReference>
<dbReference type="PROSITE" id="PS01117">
    <property type="entry name" value="HTH_MARR_1"/>
    <property type="match status" value="1"/>
</dbReference>
<sequence>MHMGRLVGILSHQMMRNGNNPSIVMESDELTTLQKHVLKFILLETLHHDLYQKDIEEEFQVRKSTATSMLQLMEKKGFIYRESAKQDGRLKRIVPTDKAKDILPAILEHIDKTEHWLEKGIPREDITLCKQVLWMMHKNLEELQRKQGCDSKNDSKKL</sequence>
<dbReference type="GO" id="GO:0003700">
    <property type="term" value="F:DNA-binding transcription factor activity"/>
    <property type="evidence" value="ECO:0007669"/>
    <property type="project" value="InterPro"/>
</dbReference>
<dbReference type="EMBL" id="WMBC01000001">
    <property type="protein sequence ID" value="MTD59804.1"/>
    <property type="molecule type" value="Genomic_DNA"/>
</dbReference>
<dbReference type="SMART" id="SM00347">
    <property type="entry name" value="HTH_MARR"/>
    <property type="match status" value="1"/>
</dbReference>
<keyword evidence="2" id="KW-0238">DNA-binding</keyword>
<dbReference type="InterPro" id="IPR023187">
    <property type="entry name" value="Tscrpt_reg_MarR-type_CS"/>
</dbReference>
<organism evidence="5 6">
    <name type="scientific">Blautia luti DSM 14534 = JCM 17040</name>
    <dbReference type="NCBI Taxonomy" id="649762"/>
    <lineage>
        <taxon>Bacteria</taxon>
        <taxon>Bacillati</taxon>
        <taxon>Bacillota</taxon>
        <taxon>Clostridia</taxon>
        <taxon>Lachnospirales</taxon>
        <taxon>Lachnospiraceae</taxon>
        <taxon>Blautia</taxon>
    </lineage>
</organism>
<dbReference type="AlphaFoldDB" id="A0A844GI95"/>
<dbReference type="GO" id="GO:0003677">
    <property type="term" value="F:DNA binding"/>
    <property type="evidence" value="ECO:0007669"/>
    <property type="project" value="UniProtKB-KW"/>
</dbReference>
<evidence type="ECO:0000259" key="4">
    <source>
        <dbReference type="PROSITE" id="PS50995"/>
    </source>
</evidence>
<dbReference type="PROSITE" id="PS50995">
    <property type="entry name" value="HTH_MARR_2"/>
    <property type="match status" value="1"/>
</dbReference>
<dbReference type="Gene3D" id="1.10.10.10">
    <property type="entry name" value="Winged helix-like DNA-binding domain superfamily/Winged helix DNA-binding domain"/>
    <property type="match status" value="1"/>
</dbReference>
<dbReference type="InterPro" id="IPR000835">
    <property type="entry name" value="HTH_MarR-typ"/>
</dbReference>
<evidence type="ECO:0000313" key="5">
    <source>
        <dbReference type="EMBL" id="MTD59804.1"/>
    </source>
</evidence>
<dbReference type="Pfam" id="PF12802">
    <property type="entry name" value="MarR_2"/>
    <property type="match status" value="1"/>
</dbReference>
<evidence type="ECO:0000313" key="6">
    <source>
        <dbReference type="Proteomes" id="UP000437824"/>
    </source>
</evidence>
<comment type="caution">
    <text evidence="5">The sequence shown here is derived from an EMBL/GenBank/DDBJ whole genome shotgun (WGS) entry which is preliminary data.</text>
</comment>
<reference evidence="5 6" key="1">
    <citation type="submission" date="2019-11" db="EMBL/GenBank/DDBJ databases">
        <title>Draft genome sequence of Blautia luti DSM 14534T, isolated from human stool.</title>
        <authorList>
            <person name="Ortiz R."/>
            <person name="Melis-Arcos F."/>
            <person name="Covarrubias P."/>
            <person name="Cardenas J.P."/>
            <person name="Perez-Donoso J."/>
            <person name="Almonacid D."/>
        </authorList>
    </citation>
    <scope>NUCLEOTIDE SEQUENCE [LARGE SCALE GENOMIC DNA]</scope>
    <source>
        <strain evidence="5 6">DSM 14534</strain>
    </source>
</reference>
<keyword evidence="3" id="KW-0804">Transcription</keyword>
<dbReference type="PANTHER" id="PTHR42756">
    <property type="entry name" value="TRANSCRIPTIONAL REGULATOR, MARR"/>
    <property type="match status" value="1"/>
</dbReference>
<dbReference type="InterPro" id="IPR036390">
    <property type="entry name" value="WH_DNA-bd_sf"/>
</dbReference>